<dbReference type="PANTHER" id="PTHR43300:SF7">
    <property type="entry name" value="UDP-N-ACETYLBACILLOSAMINE N-ACETYLTRANSFERASE"/>
    <property type="match status" value="1"/>
</dbReference>
<dbReference type="InterPro" id="IPR050179">
    <property type="entry name" value="Trans_hexapeptide_repeat"/>
</dbReference>
<accession>A0ABT0QCH2</accession>
<gene>
    <name evidence="3" type="ORF">M3P09_06690</name>
</gene>
<feature type="domain" description="PglD N-terminal" evidence="2">
    <location>
        <begin position="3"/>
        <end position="85"/>
    </location>
</feature>
<keyword evidence="4" id="KW-1185">Reference proteome</keyword>
<protein>
    <submittedName>
        <fullName evidence="3">Acetyltransferase</fullName>
    </submittedName>
</protein>
<sequence>MKKLAIIGSGDLGQQIAYQATTDNQFNVVGFFDDFTEKDSVVSGKKILGKLSEVQNAFSNKIFDEIIIGIGYKHLDFREKIFNTLNKKIPFATFIHSSCFVDASCKIGNGVCVFPGSVLDQKVIIKDNVFINVGSIIAHDSKIENHTFISPSVAIAGFVSIGKRCNIGINSTLIDNISIVDDVQIGGGTVVVKSIEKSGLYVGNPSRFIR</sequence>
<dbReference type="EMBL" id="JAMFLZ010000002">
    <property type="protein sequence ID" value="MCL6294675.1"/>
    <property type="molecule type" value="Genomic_DNA"/>
</dbReference>
<dbReference type="PANTHER" id="PTHR43300">
    <property type="entry name" value="ACETYLTRANSFERASE"/>
    <property type="match status" value="1"/>
</dbReference>
<comment type="similarity">
    <text evidence="1">Belongs to the transferase hexapeptide repeat family.</text>
</comment>
<evidence type="ECO:0000313" key="4">
    <source>
        <dbReference type="Proteomes" id="UP001165381"/>
    </source>
</evidence>
<dbReference type="Gene3D" id="2.160.10.10">
    <property type="entry name" value="Hexapeptide repeat proteins"/>
    <property type="match status" value="1"/>
</dbReference>
<evidence type="ECO:0000256" key="1">
    <source>
        <dbReference type="ARBA" id="ARBA00007274"/>
    </source>
</evidence>
<evidence type="ECO:0000313" key="3">
    <source>
        <dbReference type="EMBL" id="MCL6294675.1"/>
    </source>
</evidence>
<dbReference type="Pfam" id="PF17836">
    <property type="entry name" value="PglD_N"/>
    <property type="match status" value="1"/>
</dbReference>
<dbReference type="CDD" id="cd03360">
    <property type="entry name" value="LbH_AT_putative"/>
    <property type="match status" value="1"/>
</dbReference>
<comment type="caution">
    <text evidence="3">The sequence shown here is derived from an EMBL/GenBank/DDBJ whole genome shotgun (WGS) entry which is preliminary data.</text>
</comment>
<dbReference type="Proteomes" id="UP001165381">
    <property type="component" value="Unassembled WGS sequence"/>
</dbReference>
<dbReference type="SUPFAM" id="SSF51161">
    <property type="entry name" value="Trimeric LpxA-like enzymes"/>
    <property type="match status" value="1"/>
</dbReference>
<dbReference type="NCBIfam" id="TIGR03570">
    <property type="entry name" value="NeuD_NnaD"/>
    <property type="match status" value="1"/>
</dbReference>
<evidence type="ECO:0000259" key="2">
    <source>
        <dbReference type="Pfam" id="PF17836"/>
    </source>
</evidence>
<dbReference type="Gene3D" id="3.40.50.20">
    <property type="match status" value="1"/>
</dbReference>
<proteinExistence type="inferred from homology"/>
<name>A0ABT0QCH2_9FLAO</name>
<reference evidence="3" key="1">
    <citation type="submission" date="2022-05" db="EMBL/GenBank/DDBJ databases">
        <authorList>
            <person name="Park J.-S."/>
        </authorList>
    </citation>
    <scope>NUCLEOTIDE SEQUENCE</scope>
    <source>
        <strain evidence="3">2012CJ34-3</strain>
    </source>
</reference>
<dbReference type="InterPro" id="IPR011004">
    <property type="entry name" value="Trimer_LpxA-like_sf"/>
</dbReference>
<dbReference type="InterPro" id="IPR020019">
    <property type="entry name" value="AcTrfase_PglD-like"/>
</dbReference>
<organism evidence="3 4">
    <name type="scientific">Jejuia spongiicola</name>
    <dbReference type="NCBI Taxonomy" id="2942207"/>
    <lineage>
        <taxon>Bacteria</taxon>
        <taxon>Pseudomonadati</taxon>
        <taxon>Bacteroidota</taxon>
        <taxon>Flavobacteriia</taxon>
        <taxon>Flavobacteriales</taxon>
        <taxon>Flavobacteriaceae</taxon>
        <taxon>Jejuia</taxon>
    </lineage>
</organism>
<dbReference type="InterPro" id="IPR041561">
    <property type="entry name" value="PglD_N"/>
</dbReference>
<dbReference type="RefSeq" id="WP_249972512.1">
    <property type="nucleotide sequence ID" value="NZ_JAMFLZ010000002.1"/>
</dbReference>